<dbReference type="EMBL" id="GBHO01004700">
    <property type="protein sequence ID" value="JAG38904.1"/>
    <property type="molecule type" value="Transcribed_RNA"/>
</dbReference>
<dbReference type="EMBL" id="GBHO01031166">
    <property type="protein sequence ID" value="JAG12438.1"/>
    <property type="molecule type" value="Transcribed_RNA"/>
</dbReference>
<dbReference type="InterPro" id="IPR057668">
    <property type="entry name" value="E2_Ub-conjug_enz_C"/>
</dbReference>
<reference evidence="2" key="1">
    <citation type="journal article" date="2014" name="PLoS ONE">
        <title>Transcriptome-Based Identification of ABC Transporters in the Western Tarnished Plant Bug Lygus hesperus.</title>
        <authorList>
            <person name="Hull J.J."/>
            <person name="Chaney K."/>
            <person name="Geib S.M."/>
            <person name="Fabrick J.A."/>
            <person name="Brent C.S."/>
            <person name="Walsh D."/>
            <person name="Lavine L.C."/>
        </authorList>
    </citation>
    <scope>NUCLEOTIDE SEQUENCE</scope>
</reference>
<feature type="domain" description="Non-canonical E2 ubiquitin-conjugating enzyme C-terminal" evidence="1">
    <location>
        <begin position="1"/>
        <end position="142"/>
    </location>
</feature>
<protein>
    <submittedName>
        <fullName evidence="2">UPF0652 protein</fullName>
    </submittedName>
</protein>
<name>A0A0A9X0Y0_LYGHE</name>
<dbReference type="InterPro" id="IPR018553">
    <property type="entry name" value="E2_Ub-conjug_enz"/>
</dbReference>
<evidence type="ECO:0000259" key="1">
    <source>
        <dbReference type="Pfam" id="PF09418"/>
    </source>
</evidence>
<evidence type="ECO:0000313" key="3">
    <source>
        <dbReference type="EMBL" id="JAG38904.1"/>
    </source>
</evidence>
<dbReference type="Pfam" id="PF09418">
    <property type="entry name" value="DUF2009"/>
    <property type="match status" value="1"/>
</dbReference>
<evidence type="ECO:0000313" key="2">
    <source>
        <dbReference type="EMBL" id="JAG12438.1"/>
    </source>
</evidence>
<organism evidence="2">
    <name type="scientific">Lygus hesperus</name>
    <name type="common">Western plant bug</name>
    <dbReference type="NCBI Taxonomy" id="30085"/>
    <lineage>
        <taxon>Eukaryota</taxon>
        <taxon>Metazoa</taxon>
        <taxon>Ecdysozoa</taxon>
        <taxon>Arthropoda</taxon>
        <taxon>Hexapoda</taxon>
        <taxon>Insecta</taxon>
        <taxon>Pterygota</taxon>
        <taxon>Neoptera</taxon>
        <taxon>Paraneoptera</taxon>
        <taxon>Hemiptera</taxon>
        <taxon>Heteroptera</taxon>
        <taxon>Panheteroptera</taxon>
        <taxon>Cimicomorpha</taxon>
        <taxon>Miridae</taxon>
        <taxon>Mirini</taxon>
        <taxon>Lygus</taxon>
    </lineage>
</organism>
<dbReference type="AlphaFoldDB" id="A0A0A9X0Y0"/>
<gene>
    <name evidence="3" type="ORF">CM83_18497</name>
    <name evidence="2" type="ORF">CM83_18499</name>
</gene>
<dbReference type="PANTHER" id="PTHR31560">
    <property type="entry name" value="UPF0652 PROTEIN C16A11.03C-RELATED"/>
    <property type="match status" value="1"/>
</dbReference>
<proteinExistence type="predicted"/>
<sequence>MREILVRVQHKLRSASWVGSTVIHLGDANVPNAIYFIDKYNQIGKILYPVVICIQNLQRTAKSCASVDYYIRKTYRSVEGAVRTILTDLFCKGFDGSGGDTFMDQGSCVDGRLTSLGSWRANLPSKPYYSLFQLTRTTELDGSDWQA</sequence>
<dbReference type="PANTHER" id="PTHR31560:SF0">
    <property type="entry name" value="UPF0652 PROTEIN C22H10.08"/>
    <property type="match status" value="1"/>
</dbReference>
<reference evidence="2" key="2">
    <citation type="submission" date="2014-07" db="EMBL/GenBank/DDBJ databases">
        <authorList>
            <person name="Hull J."/>
        </authorList>
    </citation>
    <scope>NUCLEOTIDE SEQUENCE</scope>
</reference>
<accession>A0A0A9X0Y0</accession>